<dbReference type="PANTHER" id="PTHR30616:SF2">
    <property type="entry name" value="PURINE NUCLEOSIDE PHOSPHORYLASE LACC1"/>
    <property type="match status" value="1"/>
</dbReference>
<evidence type="ECO:0000256" key="3">
    <source>
        <dbReference type="ARBA" id="ARBA00022679"/>
    </source>
</evidence>
<dbReference type="CDD" id="cd16833">
    <property type="entry name" value="YfiH"/>
    <property type="match status" value="1"/>
</dbReference>
<evidence type="ECO:0000256" key="4">
    <source>
        <dbReference type="ARBA" id="ARBA00022723"/>
    </source>
</evidence>
<dbReference type="InterPro" id="IPR003730">
    <property type="entry name" value="Cu_polyphenol_OxRdtase"/>
</dbReference>
<evidence type="ECO:0000256" key="2">
    <source>
        <dbReference type="ARBA" id="ARBA00007353"/>
    </source>
</evidence>
<comment type="catalytic activity">
    <reaction evidence="9">
        <text>S-methyl-5'-thioadenosine + phosphate = 5-(methylsulfanyl)-alpha-D-ribose 1-phosphate + adenine</text>
        <dbReference type="Rhea" id="RHEA:11852"/>
        <dbReference type="ChEBI" id="CHEBI:16708"/>
        <dbReference type="ChEBI" id="CHEBI:17509"/>
        <dbReference type="ChEBI" id="CHEBI:43474"/>
        <dbReference type="ChEBI" id="CHEBI:58533"/>
        <dbReference type="EC" id="2.4.2.28"/>
    </reaction>
    <physiologicalReaction direction="left-to-right" evidence="9">
        <dbReference type="Rhea" id="RHEA:11853"/>
    </physiologicalReaction>
</comment>
<dbReference type="InterPro" id="IPR038371">
    <property type="entry name" value="Cu_polyphenol_OxRdtase_sf"/>
</dbReference>
<evidence type="ECO:0000256" key="1">
    <source>
        <dbReference type="ARBA" id="ARBA00000553"/>
    </source>
</evidence>
<protein>
    <recommendedName>
        <fullName evidence="10">Purine nucleoside phosphorylase</fullName>
    </recommendedName>
</protein>
<dbReference type="NCBIfam" id="TIGR00726">
    <property type="entry name" value="peptidoglycan editing factor PgeF"/>
    <property type="match status" value="1"/>
</dbReference>
<dbReference type="Proteomes" id="UP000177230">
    <property type="component" value="Unassembled WGS sequence"/>
</dbReference>
<evidence type="ECO:0000256" key="6">
    <source>
        <dbReference type="ARBA" id="ARBA00022833"/>
    </source>
</evidence>
<evidence type="ECO:0000256" key="9">
    <source>
        <dbReference type="ARBA" id="ARBA00049893"/>
    </source>
</evidence>
<dbReference type="EMBL" id="MFFM01000020">
    <property type="protein sequence ID" value="OGF13365.1"/>
    <property type="molecule type" value="Genomic_DNA"/>
</dbReference>
<dbReference type="SUPFAM" id="SSF64438">
    <property type="entry name" value="CNF1/YfiH-like putative cysteine hydrolases"/>
    <property type="match status" value="1"/>
</dbReference>
<comment type="caution">
    <text evidence="11">The sequence shown here is derived from an EMBL/GenBank/DDBJ whole genome shotgun (WGS) entry which is preliminary data.</text>
</comment>
<comment type="similarity">
    <text evidence="2 10">Belongs to the purine nucleoside phosphorylase YfiH/LACC1 family.</text>
</comment>
<gene>
    <name evidence="11" type="ORF">A2024_00145</name>
</gene>
<evidence type="ECO:0000313" key="11">
    <source>
        <dbReference type="EMBL" id="OGF13365.1"/>
    </source>
</evidence>
<evidence type="ECO:0000256" key="8">
    <source>
        <dbReference type="ARBA" id="ARBA00048968"/>
    </source>
</evidence>
<sequence length="241" mass="26936">MVRYWQVTQRYGCDVLELNFLNEFGINHGLVIKTQGRDIDQAGVYRSLSARRKTVVTSQVHGCDICRVDSRFDKFYPDRIKADGLMTDRSDVVLTIHTADCLPVYLASSDRRCLALVHAGWRGTAANFAAKAVDVFCDEYGLSPRELVAAIGPGIEAGCYQVGCDVAGRFPPEHASPENNGKWLLDLRSANRDQLLSSGMKPCNIYVSDFCTKCHPDMFHSYRREGKLKGKMIAFMEAPDD</sequence>
<evidence type="ECO:0000313" key="12">
    <source>
        <dbReference type="Proteomes" id="UP000177230"/>
    </source>
</evidence>
<evidence type="ECO:0000256" key="5">
    <source>
        <dbReference type="ARBA" id="ARBA00022801"/>
    </source>
</evidence>
<keyword evidence="5" id="KW-0378">Hydrolase</keyword>
<dbReference type="AlphaFoldDB" id="A0A1F5RFT6"/>
<keyword evidence="3" id="KW-0808">Transferase</keyword>
<dbReference type="GO" id="GO:0017061">
    <property type="term" value="F:S-methyl-5-thioadenosine phosphorylase activity"/>
    <property type="evidence" value="ECO:0007669"/>
    <property type="project" value="UniProtKB-EC"/>
</dbReference>
<comment type="catalytic activity">
    <reaction evidence="7">
        <text>adenosine + H2O + H(+) = inosine + NH4(+)</text>
        <dbReference type="Rhea" id="RHEA:24408"/>
        <dbReference type="ChEBI" id="CHEBI:15377"/>
        <dbReference type="ChEBI" id="CHEBI:15378"/>
        <dbReference type="ChEBI" id="CHEBI:16335"/>
        <dbReference type="ChEBI" id="CHEBI:17596"/>
        <dbReference type="ChEBI" id="CHEBI:28938"/>
        <dbReference type="EC" id="3.5.4.4"/>
    </reaction>
    <physiologicalReaction direction="left-to-right" evidence="7">
        <dbReference type="Rhea" id="RHEA:24409"/>
    </physiologicalReaction>
</comment>
<name>A0A1F5RFT6_9BACT</name>
<organism evidence="11 12">
    <name type="scientific">Candidatus Edwardsbacteria bacterium GWF2_54_11</name>
    <dbReference type="NCBI Taxonomy" id="1817851"/>
    <lineage>
        <taxon>Bacteria</taxon>
        <taxon>Candidatus Edwardsiibacteriota</taxon>
    </lineage>
</organism>
<evidence type="ECO:0000256" key="10">
    <source>
        <dbReference type="RuleBase" id="RU361274"/>
    </source>
</evidence>
<keyword evidence="4" id="KW-0479">Metal-binding</keyword>
<accession>A0A1F5RFT6</accession>
<dbReference type="InterPro" id="IPR011324">
    <property type="entry name" value="Cytotoxic_necrot_fac-like_cat"/>
</dbReference>
<dbReference type="GO" id="GO:0016787">
    <property type="term" value="F:hydrolase activity"/>
    <property type="evidence" value="ECO:0007669"/>
    <property type="project" value="UniProtKB-KW"/>
</dbReference>
<dbReference type="PANTHER" id="PTHR30616">
    <property type="entry name" value="UNCHARACTERIZED PROTEIN YFIH"/>
    <property type="match status" value="1"/>
</dbReference>
<proteinExistence type="inferred from homology"/>
<reference evidence="11 12" key="1">
    <citation type="journal article" date="2016" name="Nat. Commun.">
        <title>Thousands of microbial genomes shed light on interconnected biogeochemical processes in an aquifer system.</title>
        <authorList>
            <person name="Anantharaman K."/>
            <person name="Brown C.T."/>
            <person name="Hug L.A."/>
            <person name="Sharon I."/>
            <person name="Castelle C.J."/>
            <person name="Probst A.J."/>
            <person name="Thomas B.C."/>
            <person name="Singh A."/>
            <person name="Wilkins M.J."/>
            <person name="Karaoz U."/>
            <person name="Brodie E.L."/>
            <person name="Williams K.H."/>
            <person name="Hubbard S.S."/>
            <person name="Banfield J.F."/>
        </authorList>
    </citation>
    <scope>NUCLEOTIDE SEQUENCE [LARGE SCALE GENOMIC DNA]</scope>
</reference>
<dbReference type="GO" id="GO:0005507">
    <property type="term" value="F:copper ion binding"/>
    <property type="evidence" value="ECO:0007669"/>
    <property type="project" value="TreeGrafter"/>
</dbReference>
<evidence type="ECO:0000256" key="7">
    <source>
        <dbReference type="ARBA" id="ARBA00047989"/>
    </source>
</evidence>
<keyword evidence="6" id="KW-0862">Zinc</keyword>
<comment type="catalytic activity">
    <reaction evidence="1">
        <text>inosine + phosphate = alpha-D-ribose 1-phosphate + hypoxanthine</text>
        <dbReference type="Rhea" id="RHEA:27646"/>
        <dbReference type="ChEBI" id="CHEBI:17368"/>
        <dbReference type="ChEBI" id="CHEBI:17596"/>
        <dbReference type="ChEBI" id="CHEBI:43474"/>
        <dbReference type="ChEBI" id="CHEBI:57720"/>
        <dbReference type="EC" id="2.4.2.1"/>
    </reaction>
    <physiologicalReaction direction="left-to-right" evidence="1">
        <dbReference type="Rhea" id="RHEA:27647"/>
    </physiologicalReaction>
</comment>
<dbReference type="Pfam" id="PF02578">
    <property type="entry name" value="Cu-oxidase_4"/>
    <property type="match status" value="1"/>
</dbReference>
<dbReference type="Gene3D" id="3.60.140.10">
    <property type="entry name" value="CNF1/YfiH-like putative cysteine hydrolases"/>
    <property type="match status" value="1"/>
</dbReference>
<comment type="catalytic activity">
    <reaction evidence="8">
        <text>adenosine + phosphate = alpha-D-ribose 1-phosphate + adenine</text>
        <dbReference type="Rhea" id="RHEA:27642"/>
        <dbReference type="ChEBI" id="CHEBI:16335"/>
        <dbReference type="ChEBI" id="CHEBI:16708"/>
        <dbReference type="ChEBI" id="CHEBI:43474"/>
        <dbReference type="ChEBI" id="CHEBI:57720"/>
        <dbReference type="EC" id="2.4.2.1"/>
    </reaction>
    <physiologicalReaction direction="left-to-right" evidence="8">
        <dbReference type="Rhea" id="RHEA:27643"/>
    </physiologicalReaction>
</comment>